<evidence type="ECO:0000256" key="9">
    <source>
        <dbReference type="ARBA" id="ARBA00022837"/>
    </source>
</evidence>
<dbReference type="GO" id="GO:0005576">
    <property type="term" value="C:extracellular region"/>
    <property type="evidence" value="ECO:0007669"/>
    <property type="project" value="UniProtKB-SubCell"/>
</dbReference>
<dbReference type="PROSITE" id="PS50873">
    <property type="entry name" value="PEROXIDASE_4"/>
    <property type="match status" value="1"/>
</dbReference>
<protein>
    <recommendedName>
        <fullName evidence="3 20">Peroxidase</fullName>
        <ecNumber evidence="3 20">1.11.1.7</ecNumber>
    </recommendedName>
</protein>
<name>A0AAD9WP37_9ROSI</name>
<evidence type="ECO:0000256" key="19">
    <source>
        <dbReference type="PIRSR" id="PIRSR600823-5"/>
    </source>
</evidence>
<feature type="disulfide bond" evidence="19">
    <location>
        <begin position="93"/>
        <end position="98"/>
    </location>
</feature>
<dbReference type="FunFam" id="1.10.520.10:FF:000001">
    <property type="entry name" value="Peroxidase"/>
    <property type="match status" value="1"/>
</dbReference>
<evidence type="ECO:0000256" key="8">
    <source>
        <dbReference type="ARBA" id="ARBA00022729"/>
    </source>
</evidence>
<feature type="binding site" evidence="17">
    <location>
        <position position="101"/>
    </location>
    <ligand>
        <name>Ca(2+)</name>
        <dbReference type="ChEBI" id="CHEBI:29108"/>
        <label>1</label>
    </ligand>
</feature>
<evidence type="ECO:0000256" key="20">
    <source>
        <dbReference type="RuleBase" id="RU362060"/>
    </source>
</evidence>
<comment type="similarity">
    <text evidence="20">Belongs to the peroxidase family. Classical plant (class III) peroxidase subfamily.</text>
</comment>
<comment type="subcellular location">
    <subcellularLocation>
        <location evidence="20">Secreted</location>
    </subcellularLocation>
</comment>
<dbReference type="EMBL" id="JANJYI010000009">
    <property type="protein sequence ID" value="KAK2637035.1"/>
    <property type="molecule type" value="Genomic_DNA"/>
</dbReference>
<comment type="cofactor">
    <cofactor evidence="17 20">
        <name>Ca(2+)</name>
        <dbReference type="ChEBI" id="CHEBI:29108"/>
    </cofactor>
    <text evidence="17 20">Binds 2 calcium ions per subunit.</text>
</comment>
<keyword evidence="6 20" id="KW-0349">Heme</keyword>
<keyword evidence="7 17" id="KW-0479">Metal-binding</keyword>
<dbReference type="PROSITE" id="PS00436">
    <property type="entry name" value="PEROXIDASE_2"/>
    <property type="match status" value="1"/>
</dbReference>
<keyword evidence="11 17" id="KW-0408">Iron</keyword>
<gene>
    <name evidence="23" type="ORF">Ddye_031827</name>
</gene>
<evidence type="ECO:0000256" key="7">
    <source>
        <dbReference type="ARBA" id="ARBA00022723"/>
    </source>
</evidence>
<dbReference type="Pfam" id="PF00141">
    <property type="entry name" value="peroxidase"/>
    <property type="match status" value="1"/>
</dbReference>
<dbReference type="InterPro" id="IPR033905">
    <property type="entry name" value="Secretory_peroxidase"/>
</dbReference>
<feature type="disulfide bond" evidence="19">
    <location>
        <begin position="60"/>
        <end position="140"/>
    </location>
</feature>
<evidence type="ECO:0000256" key="6">
    <source>
        <dbReference type="ARBA" id="ARBA00022617"/>
    </source>
</evidence>
<feature type="binding site" evidence="17">
    <location>
        <position position="113"/>
    </location>
    <ligand>
        <name>Ca(2+)</name>
        <dbReference type="ChEBI" id="CHEBI:29108"/>
        <label>1</label>
    </ligand>
</feature>
<dbReference type="CDD" id="cd00693">
    <property type="entry name" value="secretory_peroxidase"/>
    <property type="match status" value="1"/>
</dbReference>
<evidence type="ECO:0000256" key="10">
    <source>
        <dbReference type="ARBA" id="ARBA00023002"/>
    </source>
</evidence>
<dbReference type="InterPro" id="IPR010255">
    <property type="entry name" value="Haem_peroxidase_sf"/>
</dbReference>
<comment type="cofactor">
    <cofactor evidence="17 20">
        <name>heme b</name>
        <dbReference type="ChEBI" id="CHEBI:60344"/>
    </cofactor>
    <text evidence="17 20">Binds 1 heme b (iron(II)-protoporphyrin IX) group per subunit.</text>
</comment>
<evidence type="ECO:0000313" key="23">
    <source>
        <dbReference type="EMBL" id="KAK2637035.1"/>
    </source>
</evidence>
<dbReference type="Gene3D" id="1.10.520.10">
    <property type="match status" value="1"/>
</dbReference>
<comment type="caution">
    <text evidence="23">The sequence shown here is derived from an EMBL/GenBank/DDBJ whole genome shotgun (WGS) entry which is preliminary data.</text>
</comment>
<feature type="binding site" evidence="17">
    <location>
        <position position="99"/>
    </location>
    <ligand>
        <name>Ca(2+)</name>
        <dbReference type="ChEBI" id="CHEBI:29108"/>
        <label>1</label>
    </ligand>
</feature>
<dbReference type="GO" id="GO:0140825">
    <property type="term" value="F:lactoperoxidase activity"/>
    <property type="evidence" value="ECO:0007669"/>
    <property type="project" value="UniProtKB-EC"/>
</dbReference>
<keyword evidence="21" id="KW-0472">Membrane</keyword>
<evidence type="ECO:0000259" key="22">
    <source>
        <dbReference type="PROSITE" id="PS50873"/>
    </source>
</evidence>
<keyword evidence="4 20" id="KW-0964">Secreted</keyword>
<evidence type="ECO:0000256" key="5">
    <source>
        <dbReference type="ARBA" id="ARBA00022559"/>
    </source>
</evidence>
<dbReference type="AlphaFoldDB" id="A0AAD9WP37"/>
<feature type="binding site" evidence="17">
    <location>
        <position position="271"/>
    </location>
    <ligand>
        <name>Ca(2+)</name>
        <dbReference type="ChEBI" id="CHEBI:29108"/>
        <label>2</label>
    </ligand>
</feature>
<dbReference type="PRINTS" id="PR00461">
    <property type="entry name" value="PLPEROXIDASE"/>
</dbReference>
<dbReference type="GO" id="GO:0020037">
    <property type="term" value="F:heme binding"/>
    <property type="evidence" value="ECO:0007669"/>
    <property type="project" value="UniProtKB-UniRule"/>
</dbReference>
<evidence type="ECO:0000256" key="17">
    <source>
        <dbReference type="PIRSR" id="PIRSR600823-3"/>
    </source>
</evidence>
<sequence>MNTFSVNDDKQQQKQKQKKLKSLPMAAGFCFYFLIIVVAFGASLEAANGKLSTKFYKSTCPKALSIVQEGVAAAIKNETRMGASLLRLHFHDCFVNGCDGSLLLDDTANFVGEKTAVPNNNSVRGFNVVDDIKAKLEKSCPGVVSCADLLAIAARDSTVYLGGPSWKVRLGRRDSTNASKSAAEASIPPPTSNLSALISSFAAQGLSSKNMVALSGAHTIGLARCTSFRDHIYNDTNINKSFAKSLQQICPKIGNDSVLADLDLKTPFSFDKFYYMNLLKKKGLLHSDQQLFNGGSADNMVNTFAKNTSLFFKDFSIAMVKMGNIKPLTGRAGQIRINCRRVN</sequence>
<dbReference type="PANTHER" id="PTHR31388">
    <property type="entry name" value="PEROXIDASE 72-RELATED"/>
    <property type="match status" value="1"/>
</dbReference>
<evidence type="ECO:0000313" key="24">
    <source>
        <dbReference type="Proteomes" id="UP001280121"/>
    </source>
</evidence>
<feature type="transmembrane region" description="Helical" evidence="21">
    <location>
        <begin position="23"/>
        <end position="44"/>
    </location>
</feature>
<dbReference type="FunFam" id="1.10.420.10:FF:000006">
    <property type="entry name" value="Peroxidase"/>
    <property type="match status" value="1"/>
</dbReference>
<evidence type="ECO:0000256" key="18">
    <source>
        <dbReference type="PIRSR" id="PIRSR600823-4"/>
    </source>
</evidence>
<dbReference type="PRINTS" id="PR00458">
    <property type="entry name" value="PEROXIDASE"/>
</dbReference>
<feature type="binding site" evidence="17">
    <location>
        <position position="92"/>
    </location>
    <ligand>
        <name>Ca(2+)</name>
        <dbReference type="ChEBI" id="CHEBI:29108"/>
        <label>1</label>
    </ligand>
</feature>
<feature type="binding site" evidence="17">
    <location>
        <position position="97"/>
    </location>
    <ligand>
        <name>Ca(2+)</name>
        <dbReference type="ChEBI" id="CHEBI:29108"/>
        <label>1</label>
    </ligand>
</feature>
<dbReference type="PANTHER" id="PTHR31388:SF264">
    <property type="entry name" value="PEROXIDASE 59"/>
    <property type="match status" value="1"/>
</dbReference>
<dbReference type="InterPro" id="IPR000823">
    <property type="entry name" value="Peroxidase_pln"/>
</dbReference>
<feature type="active site" description="Proton acceptor" evidence="15">
    <location>
        <position position="91"/>
    </location>
</feature>
<comment type="catalytic activity">
    <reaction evidence="1 20">
        <text>2 a phenolic donor + H2O2 = 2 a phenolic radical donor + 2 H2O</text>
        <dbReference type="Rhea" id="RHEA:56136"/>
        <dbReference type="ChEBI" id="CHEBI:15377"/>
        <dbReference type="ChEBI" id="CHEBI:16240"/>
        <dbReference type="ChEBI" id="CHEBI:139520"/>
        <dbReference type="ChEBI" id="CHEBI:139521"/>
        <dbReference type="EC" id="1.11.1.7"/>
    </reaction>
</comment>
<dbReference type="InterPro" id="IPR019794">
    <property type="entry name" value="Peroxidases_AS"/>
</dbReference>
<proteinExistence type="inferred from homology"/>
<feature type="disulfide bond" evidence="19">
    <location>
        <begin position="146"/>
        <end position="339"/>
    </location>
</feature>
<feature type="disulfide bond" evidence="19">
    <location>
        <begin position="225"/>
        <end position="250"/>
    </location>
</feature>
<evidence type="ECO:0000256" key="2">
    <source>
        <dbReference type="ARBA" id="ARBA00002322"/>
    </source>
</evidence>
<keyword evidence="9 17" id="KW-0106">Calcium</keyword>
<keyword evidence="21" id="KW-0812">Transmembrane</keyword>
<organism evidence="23 24">
    <name type="scientific">Dipteronia dyeriana</name>
    <dbReference type="NCBI Taxonomy" id="168575"/>
    <lineage>
        <taxon>Eukaryota</taxon>
        <taxon>Viridiplantae</taxon>
        <taxon>Streptophyta</taxon>
        <taxon>Embryophyta</taxon>
        <taxon>Tracheophyta</taxon>
        <taxon>Spermatophyta</taxon>
        <taxon>Magnoliopsida</taxon>
        <taxon>eudicotyledons</taxon>
        <taxon>Gunneridae</taxon>
        <taxon>Pentapetalae</taxon>
        <taxon>rosids</taxon>
        <taxon>malvids</taxon>
        <taxon>Sapindales</taxon>
        <taxon>Sapindaceae</taxon>
        <taxon>Hippocastanoideae</taxon>
        <taxon>Acereae</taxon>
        <taxon>Dipteronia</taxon>
    </lineage>
</organism>
<keyword evidence="21" id="KW-1133">Transmembrane helix</keyword>
<dbReference type="GO" id="GO:0046872">
    <property type="term" value="F:metal ion binding"/>
    <property type="evidence" value="ECO:0007669"/>
    <property type="project" value="UniProtKB-UniRule"/>
</dbReference>
<dbReference type="GO" id="GO:0042744">
    <property type="term" value="P:hydrogen peroxide catabolic process"/>
    <property type="evidence" value="ECO:0007669"/>
    <property type="project" value="UniProtKB-KW"/>
</dbReference>
<dbReference type="Gene3D" id="1.10.420.10">
    <property type="entry name" value="Peroxidase, domain 2"/>
    <property type="match status" value="1"/>
</dbReference>
<keyword evidence="24" id="KW-1185">Reference proteome</keyword>
<evidence type="ECO:0000256" key="3">
    <source>
        <dbReference type="ARBA" id="ARBA00012313"/>
    </source>
</evidence>
<feature type="domain" description="Plant heme peroxidase family profile" evidence="22">
    <location>
        <begin position="50"/>
        <end position="343"/>
    </location>
</feature>
<evidence type="ECO:0000256" key="4">
    <source>
        <dbReference type="ARBA" id="ARBA00022525"/>
    </source>
</evidence>
<reference evidence="23" key="1">
    <citation type="journal article" date="2023" name="Plant J.">
        <title>Genome sequences and population genomics provide insights into the demographic history, inbreeding, and mutation load of two 'living fossil' tree species of Dipteronia.</title>
        <authorList>
            <person name="Feng Y."/>
            <person name="Comes H.P."/>
            <person name="Chen J."/>
            <person name="Zhu S."/>
            <person name="Lu R."/>
            <person name="Zhang X."/>
            <person name="Li P."/>
            <person name="Qiu J."/>
            <person name="Olsen K.M."/>
            <person name="Qiu Y."/>
        </authorList>
    </citation>
    <scope>NUCLEOTIDE SEQUENCE</scope>
    <source>
        <strain evidence="23">KIB01</strain>
    </source>
</reference>
<dbReference type="InterPro" id="IPR002016">
    <property type="entry name" value="Haem_peroxidase"/>
</dbReference>
<feature type="site" description="Transition state stabilizer" evidence="18">
    <location>
        <position position="87"/>
    </location>
</feature>
<dbReference type="SUPFAM" id="SSF48113">
    <property type="entry name" value="Heme-dependent peroxidases"/>
    <property type="match status" value="1"/>
</dbReference>
<feature type="binding site" description="axial binding residue" evidence="17">
    <location>
        <position position="218"/>
    </location>
    <ligand>
        <name>heme b</name>
        <dbReference type="ChEBI" id="CHEBI:60344"/>
    </ligand>
    <ligandPart>
        <name>Fe</name>
        <dbReference type="ChEBI" id="CHEBI:18248"/>
    </ligandPart>
</feature>
<feature type="binding site" evidence="17">
    <location>
        <position position="266"/>
    </location>
    <ligand>
        <name>Ca(2+)</name>
        <dbReference type="ChEBI" id="CHEBI:29108"/>
        <label>2</label>
    </ligand>
</feature>
<keyword evidence="13" id="KW-0325">Glycoprotein</keyword>
<dbReference type="GO" id="GO:0006979">
    <property type="term" value="P:response to oxidative stress"/>
    <property type="evidence" value="ECO:0007669"/>
    <property type="project" value="UniProtKB-UniRule"/>
</dbReference>
<accession>A0AAD9WP37</accession>
<feature type="binding site" evidence="17">
    <location>
        <position position="95"/>
    </location>
    <ligand>
        <name>Ca(2+)</name>
        <dbReference type="ChEBI" id="CHEBI:29108"/>
        <label>1</label>
    </ligand>
</feature>
<dbReference type="Proteomes" id="UP001280121">
    <property type="component" value="Unassembled WGS sequence"/>
</dbReference>
<keyword evidence="10 20" id="KW-0560">Oxidoreductase</keyword>
<keyword evidence="8" id="KW-0732">Signal</keyword>
<evidence type="ECO:0000256" key="14">
    <source>
        <dbReference type="ARBA" id="ARBA00023324"/>
    </source>
</evidence>
<keyword evidence="5 20" id="KW-0575">Peroxidase</keyword>
<evidence type="ECO:0000256" key="12">
    <source>
        <dbReference type="ARBA" id="ARBA00023157"/>
    </source>
</evidence>
<evidence type="ECO:0000256" key="1">
    <source>
        <dbReference type="ARBA" id="ARBA00000189"/>
    </source>
</evidence>
<keyword evidence="12 19" id="KW-1015">Disulfide bond</keyword>
<feature type="binding site" evidence="16">
    <location>
        <position position="188"/>
    </location>
    <ligand>
        <name>substrate</name>
    </ligand>
</feature>
<evidence type="ECO:0000256" key="13">
    <source>
        <dbReference type="ARBA" id="ARBA00023180"/>
    </source>
</evidence>
<feature type="binding site" evidence="17">
    <location>
        <position position="263"/>
    </location>
    <ligand>
        <name>Ca(2+)</name>
        <dbReference type="ChEBI" id="CHEBI:29108"/>
        <label>2</label>
    </ligand>
</feature>
<evidence type="ECO:0000256" key="21">
    <source>
        <dbReference type="SAM" id="Phobius"/>
    </source>
</evidence>
<evidence type="ECO:0000256" key="11">
    <source>
        <dbReference type="ARBA" id="ARBA00023004"/>
    </source>
</evidence>
<evidence type="ECO:0000256" key="15">
    <source>
        <dbReference type="PIRSR" id="PIRSR600823-1"/>
    </source>
</evidence>
<keyword evidence="14 20" id="KW-0376">Hydrogen peroxide</keyword>
<comment type="function">
    <text evidence="2">Removal of H(2)O(2), oxidation of toxic reductants, biosynthesis and degradation of lignin, suberization, auxin catabolism, response to environmental stresses such as wounding, pathogen attack and oxidative stress. These functions might be dependent on each isozyme/isoform in each plant tissue.</text>
</comment>
<evidence type="ECO:0000256" key="16">
    <source>
        <dbReference type="PIRSR" id="PIRSR600823-2"/>
    </source>
</evidence>
<dbReference type="EC" id="1.11.1.7" evidence="3 20"/>
<feature type="binding site" evidence="17">
    <location>
        <position position="219"/>
    </location>
    <ligand>
        <name>Ca(2+)</name>
        <dbReference type="ChEBI" id="CHEBI:29108"/>
        <label>2</label>
    </ligand>
</feature>